<dbReference type="EMBL" id="JXQB01000001">
    <property type="protein sequence ID" value="KIM13488.1"/>
    <property type="molecule type" value="Genomic_DNA"/>
</dbReference>
<dbReference type="AlphaFoldDB" id="A0A0C2VEZ1"/>
<comment type="caution">
    <text evidence="1">The sequence shown here is derived from an EMBL/GenBank/DDBJ whole genome shotgun (WGS) entry which is preliminary data.</text>
</comment>
<reference evidence="1 2" key="1">
    <citation type="submission" date="2015-01" db="EMBL/GenBank/DDBJ databases">
        <title>Draft Genome Sequence of Mycoplasma capricolum subsp. capricolum str. GM508D.</title>
        <authorList>
            <person name="Calcutt M.J."/>
            <person name="Foecking M.F."/>
        </authorList>
    </citation>
    <scope>NUCLEOTIDE SEQUENCE [LARGE SCALE GENOMIC DNA]</scope>
    <source>
        <strain evidence="1 2">GM508D</strain>
    </source>
</reference>
<dbReference type="Proteomes" id="UP000031975">
    <property type="component" value="Unassembled WGS sequence"/>
</dbReference>
<sequence>MISRYFNVTINFIENKSVMKFNSCQVYFNVDQEDEWQLLNENAVLGYEILLLKLVFLDQRTKYLFVKNTNIIVNNNQITINTLSKPKFFFKTNLKKLYLQELNEVNKKVKQLETIQKIGLDISTFLQLSELKNQQYVLKMKNFFKLKEEQYESK</sequence>
<dbReference type="NCBIfam" id="NF045935">
    <property type="entry name" value="MSC_0621_epsi"/>
    <property type="match status" value="1"/>
</dbReference>
<name>A0A0C2VEZ1_MYCCA</name>
<protein>
    <submittedName>
        <fullName evidence="1">Uncharacterized protein</fullName>
    </submittedName>
</protein>
<evidence type="ECO:0000313" key="1">
    <source>
        <dbReference type="EMBL" id="KIM13488.1"/>
    </source>
</evidence>
<dbReference type="RefSeq" id="WP_041159576.1">
    <property type="nucleotide sequence ID" value="NZ_CP143999.1"/>
</dbReference>
<gene>
    <name evidence="1" type="ORF">MCGM508_00090</name>
</gene>
<proteinExistence type="predicted"/>
<organism evidence="1 2">
    <name type="scientific">Mycoplasma capricolum subsp. capricolum</name>
    <dbReference type="NCBI Taxonomy" id="40479"/>
    <lineage>
        <taxon>Bacteria</taxon>
        <taxon>Bacillati</taxon>
        <taxon>Mycoplasmatota</taxon>
        <taxon>Mollicutes</taxon>
        <taxon>Mycoplasmataceae</taxon>
        <taxon>Mycoplasma</taxon>
    </lineage>
</organism>
<accession>A0A0C2VEZ1</accession>
<evidence type="ECO:0000313" key="2">
    <source>
        <dbReference type="Proteomes" id="UP000031975"/>
    </source>
</evidence>